<dbReference type="EMBL" id="PVQB02000246">
    <property type="protein sequence ID" value="KAF4340171.1"/>
    <property type="molecule type" value="Genomic_DNA"/>
</dbReference>
<evidence type="ECO:0000313" key="3">
    <source>
        <dbReference type="Proteomes" id="UP000730481"/>
    </source>
</evidence>
<protein>
    <submittedName>
        <fullName evidence="2">Uncharacterized protein</fullName>
    </submittedName>
</protein>
<keyword evidence="3" id="KW-1185">Reference proteome</keyword>
<comment type="caution">
    <text evidence="2">The sequence shown here is derived from an EMBL/GenBank/DDBJ whole genome shotgun (WGS) entry which is preliminary data.</text>
</comment>
<organism evidence="2 3">
    <name type="scientific">Fusarium beomiforme</name>
    <dbReference type="NCBI Taxonomy" id="44412"/>
    <lineage>
        <taxon>Eukaryota</taxon>
        <taxon>Fungi</taxon>
        <taxon>Dikarya</taxon>
        <taxon>Ascomycota</taxon>
        <taxon>Pezizomycotina</taxon>
        <taxon>Sordariomycetes</taxon>
        <taxon>Hypocreomycetidae</taxon>
        <taxon>Hypocreales</taxon>
        <taxon>Nectriaceae</taxon>
        <taxon>Fusarium</taxon>
        <taxon>Fusarium burgessii species complex</taxon>
    </lineage>
</organism>
<accession>A0A9P5AKA9</accession>
<dbReference type="AlphaFoldDB" id="A0A9P5AKA9"/>
<evidence type="ECO:0000256" key="1">
    <source>
        <dbReference type="SAM" id="MobiDB-lite"/>
    </source>
</evidence>
<evidence type="ECO:0000313" key="2">
    <source>
        <dbReference type="EMBL" id="KAF4340171.1"/>
    </source>
</evidence>
<proteinExistence type="predicted"/>
<reference evidence="2" key="1">
    <citation type="journal article" date="2017" name="Mycologia">
        <title>Fusarium algeriense, sp. nov., a novel toxigenic crown rot pathogen of durum wheat from Algeria is nested in the Fusarium burgessii species complex.</title>
        <authorList>
            <person name="Laraba I."/>
            <person name="Keddad A."/>
            <person name="Boureghda H."/>
            <person name="Abdallah N."/>
            <person name="Vaughan M.M."/>
            <person name="Proctor R.H."/>
            <person name="Busman M."/>
            <person name="O'Donnell K."/>
        </authorList>
    </citation>
    <scope>NUCLEOTIDE SEQUENCE</scope>
    <source>
        <strain evidence="2">NRRL 25174</strain>
    </source>
</reference>
<feature type="region of interest" description="Disordered" evidence="1">
    <location>
        <begin position="269"/>
        <end position="313"/>
    </location>
</feature>
<dbReference type="InterPro" id="IPR025213">
    <property type="entry name" value="Sim4_Fta2"/>
</dbReference>
<name>A0A9P5AKA9_9HYPO</name>
<reference evidence="2" key="2">
    <citation type="submission" date="2020-02" db="EMBL/GenBank/DDBJ databases">
        <title>Identification and distribution of gene clusters putatively required for synthesis of sphingolipid metabolism inhibitors in phylogenetically diverse species of the filamentous fungus Fusarium.</title>
        <authorList>
            <person name="Kim H.-S."/>
            <person name="Busman M."/>
            <person name="Brown D.W."/>
            <person name="Divon H."/>
            <person name="Uhlig S."/>
            <person name="Proctor R.H."/>
        </authorList>
    </citation>
    <scope>NUCLEOTIDE SEQUENCE</scope>
    <source>
        <strain evidence="2">NRRL 25174</strain>
    </source>
</reference>
<dbReference type="Proteomes" id="UP000730481">
    <property type="component" value="Unassembled WGS sequence"/>
</dbReference>
<gene>
    <name evidence="2" type="ORF">FBEOM_5868</name>
</gene>
<sequence length="313" mass="35871">MLSKWQFLKVLDVKSAHGTIIKARMENKLYAIKLFTYTHKTIKNPTEVYGETPPWQCCTAFDWHFSPFENECRAFGRLKERGAENLAVKVHGWVCLTIGQIETKLIASGAEGSGLLKFTHYYIYGIVKDWVDMTSYHDPSLRQKFDQMAMVKHFPRMLRNLHQLHYHGITVRDLRIDQYINGTLVDLSLASTVPHPYGPTAEGSESPWQPRWTYESLAAWDLISFQAHIINAWKTKSREFFHGRKRNGVLRSCGVQAYNITRAQDEGNGYYAVPGKSDSAEESTSCPGYEDPVCKDSTSSEDESEWAKSTRRE</sequence>
<dbReference type="Pfam" id="PF13095">
    <property type="entry name" value="FTA2"/>
    <property type="match status" value="1"/>
</dbReference>
<dbReference type="OrthoDB" id="3432781at2759"/>